<gene>
    <name evidence="7" type="ORF">H8710_11905</name>
</gene>
<feature type="binding site" evidence="4">
    <location>
        <position position="229"/>
    </location>
    <ligand>
        <name>ATP</name>
        <dbReference type="ChEBI" id="CHEBI:30616"/>
    </ligand>
</feature>
<dbReference type="SUPFAM" id="SSF46785">
    <property type="entry name" value="Winged helix' DNA-binding domain"/>
    <property type="match status" value="1"/>
</dbReference>
<organism evidence="7 8">
    <name type="scientific">Fumia xinanensis</name>
    <dbReference type="NCBI Taxonomy" id="2763659"/>
    <lineage>
        <taxon>Bacteria</taxon>
        <taxon>Bacillati</taxon>
        <taxon>Bacillota</taxon>
        <taxon>Clostridia</taxon>
        <taxon>Eubacteriales</taxon>
        <taxon>Oscillospiraceae</taxon>
        <taxon>Fumia</taxon>
    </lineage>
</organism>
<dbReference type="InterPro" id="IPR003812">
    <property type="entry name" value="Fido"/>
</dbReference>
<evidence type="ECO:0000313" key="7">
    <source>
        <dbReference type="EMBL" id="MBC8560768.1"/>
    </source>
</evidence>
<keyword evidence="1" id="KW-0805">Transcription regulation</keyword>
<dbReference type="EMBL" id="JACRSV010000004">
    <property type="protein sequence ID" value="MBC8560768.1"/>
    <property type="molecule type" value="Genomic_DNA"/>
</dbReference>
<dbReference type="SUPFAM" id="SSF140931">
    <property type="entry name" value="Fic-like"/>
    <property type="match status" value="1"/>
</dbReference>
<dbReference type="InterPro" id="IPR001034">
    <property type="entry name" value="DeoR_HTH"/>
</dbReference>
<dbReference type="GO" id="GO:0003700">
    <property type="term" value="F:DNA-binding transcription factor activity"/>
    <property type="evidence" value="ECO:0007669"/>
    <property type="project" value="InterPro"/>
</dbReference>
<evidence type="ECO:0000256" key="1">
    <source>
        <dbReference type="ARBA" id="ARBA00023015"/>
    </source>
</evidence>
<feature type="active site" evidence="3">
    <location>
        <position position="180"/>
    </location>
</feature>
<dbReference type="InterPro" id="IPR036388">
    <property type="entry name" value="WH-like_DNA-bd_sf"/>
</dbReference>
<evidence type="ECO:0000256" key="5">
    <source>
        <dbReference type="PIRSR" id="PIRSR640198-3"/>
    </source>
</evidence>
<name>A0A926E6V1_9FIRM</name>
<protein>
    <submittedName>
        <fullName evidence="7">Fic family protein</fullName>
    </submittedName>
</protein>
<dbReference type="Pfam" id="PF08220">
    <property type="entry name" value="HTH_DeoR"/>
    <property type="match status" value="1"/>
</dbReference>
<dbReference type="Gene3D" id="1.10.3290.10">
    <property type="entry name" value="Fido-like domain"/>
    <property type="match status" value="1"/>
</dbReference>
<keyword evidence="8" id="KW-1185">Reference proteome</keyword>
<dbReference type="Pfam" id="PF02661">
    <property type="entry name" value="Fic"/>
    <property type="match status" value="1"/>
</dbReference>
<feature type="binding site" evidence="4">
    <location>
        <begin position="130"/>
        <end position="139"/>
    </location>
    <ligand>
        <name>ATP</name>
        <dbReference type="ChEBI" id="CHEBI:30616"/>
    </ligand>
</feature>
<comment type="caution">
    <text evidence="7">The sequence shown here is derived from an EMBL/GenBank/DDBJ whole genome shotgun (WGS) entry which is preliminary data.</text>
</comment>
<dbReference type="InterPro" id="IPR040198">
    <property type="entry name" value="Fido_containing"/>
</dbReference>
<evidence type="ECO:0000259" key="6">
    <source>
        <dbReference type="PROSITE" id="PS51459"/>
    </source>
</evidence>
<keyword evidence="2" id="KW-0804">Transcription</keyword>
<accession>A0A926E6V1</accession>
<evidence type="ECO:0000256" key="4">
    <source>
        <dbReference type="PIRSR" id="PIRSR640198-2"/>
    </source>
</evidence>
<dbReference type="Gene3D" id="1.10.10.10">
    <property type="entry name" value="Winged helix-like DNA-binding domain superfamily/Winged helix DNA-binding domain"/>
    <property type="match status" value="1"/>
</dbReference>
<dbReference type="PANTHER" id="PTHR13504:SF38">
    <property type="entry name" value="FIDO DOMAIN-CONTAINING PROTEIN"/>
    <property type="match status" value="1"/>
</dbReference>
<proteinExistence type="predicted"/>
<feature type="binding site" evidence="4">
    <location>
        <begin position="221"/>
        <end position="222"/>
    </location>
    <ligand>
        <name>ATP</name>
        <dbReference type="ChEBI" id="CHEBI:30616"/>
    </ligand>
</feature>
<feature type="binding site" evidence="4">
    <location>
        <begin position="184"/>
        <end position="191"/>
    </location>
    <ligand>
        <name>ATP</name>
        <dbReference type="ChEBI" id="CHEBI:30616"/>
    </ligand>
</feature>
<sequence>MKNKQPPFQITNTIIDYVAEISELVGKLSLTNHLTSSPQLRRLNRIRTIHGSLAIEQNTLSLEQVTAVLNGKHVLAPPKDIAEVKNAYEIYERLEDLDPYSIDDLLMAHGIMVHDLVEEAGVFRSHPVGVVDQEGHVLHFGTLPQYVPDLVSQLLDWTQNSDLHMLIRSCVFHYELELIHPFADGNGRIGRLWHTLLLSKWVPGFAWLPIESIIHANQQDYYAAINAANEAGESTVFIEFMLSAIKASLIEAVNVRDEMSDDVTNKAQLRWNKIQVYLQKHDYITNANVQKLCDVSSATANRILTSLVKEGRLIRCHRGGHWAYELLKK</sequence>
<dbReference type="Proteomes" id="UP000610760">
    <property type="component" value="Unassembled WGS sequence"/>
</dbReference>
<evidence type="ECO:0000313" key="8">
    <source>
        <dbReference type="Proteomes" id="UP000610760"/>
    </source>
</evidence>
<dbReference type="GO" id="GO:0005524">
    <property type="term" value="F:ATP binding"/>
    <property type="evidence" value="ECO:0007669"/>
    <property type="project" value="UniProtKB-KW"/>
</dbReference>
<dbReference type="RefSeq" id="WP_249296040.1">
    <property type="nucleotide sequence ID" value="NZ_JACRSV010000004.1"/>
</dbReference>
<dbReference type="PROSITE" id="PS51459">
    <property type="entry name" value="FIDO"/>
    <property type="match status" value="1"/>
</dbReference>
<reference evidence="7" key="1">
    <citation type="submission" date="2020-08" db="EMBL/GenBank/DDBJ databases">
        <title>Genome public.</title>
        <authorList>
            <person name="Liu C."/>
            <person name="Sun Q."/>
        </authorList>
    </citation>
    <scope>NUCLEOTIDE SEQUENCE</scope>
    <source>
        <strain evidence="7">NSJ-33</strain>
    </source>
</reference>
<dbReference type="InterPro" id="IPR036390">
    <property type="entry name" value="WH_DNA-bd_sf"/>
</dbReference>
<feature type="site" description="Important for autoinhibition of adenylyltransferase activity" evidence="5">
    <location>
        <position position="56"/>
    </location>
</feature>
<evidence type="ECO:0000256" key="2">
    <source>
        <dbReference type="ARBA" id="ARBA00023163"/>
    </source>
</evidence>
<dbReference type="InterPro" id="IPR036597">
    <property type="entry name" value="Fido-like_dom_sf"/>
</dbReference>
<evidence type="ECO:0000256" key="3">
    <source>
        <dbReference type="PIRSR" id="PIRSR640198-1"/>
    </source>
</evidence>
<dbReference type="PANTHER" id="PTHR13504">
    <property type="entry name" value="FIDO DOMAIN-CONTAINING PROTEIN DDB_G0283145"/>
    <property type="match status" value="1"/>
</dbReference>
<feature type="domain" description="Fido" evidence="6">
    <location>
        <begin position="100"/>
        <end position="243"/>
    </location>
</feature>
<keyword evidence="4" id="KW-0547">Nucleotide-binding</keyword>
<keyword evidence="4" id="KW-0067">ATP-binding</keyword>
<dbReference type="AlphaFoldDB" id="A0A926E6V1"/>